<dbReference type="InterPro" id="IPR017938">
    <property type="entry name" value="Riboflavin_synthase-like_b-brl"/>
</dbReference>
<organism evidence="17 18">
    <name type="scientific">Cudoniella acicularis</name>
    <dbReference type="NCBI Taxonomy" id="354080"/>
    <lineage>
        <taxon>Eukaryota</taxon>
        <taxon>Fungi</taxon>
        <taxon>Dikarya</taxon>
        <taxon>Ascomycota</taxon>
        <taxon>Pezizomycotina</taxon>
        <taxon>Leotiomycetes</taxon>
        <taxon>Helotiales</taxon>
        <taxon>Tricladiaceae</taxon>
        <taxon>Cudoniella</taxon>
    </lineage>
</organism>
<dbReference type="GO" id="GO:0015677">
    <property type="term" value="P:copper ion import"/>
    <property type="evidence" value="ECO:0007669"/>
    <property type="project" value="TreeGrafter"/>
</dbReference>
<keyword evidence="10" id="KW-0406">Ion transport</keyword>
<evidence type="ECO:0000256" key="9">
    <source>
        <dbReference type="ARBA" id="ARBA00023002"/>
    </source>
</evidence>
<comment type="similarity">
    <text evidence="2">Belongs to the ferric reductase (FRE) family.</text>
</comment>
<evidence type="ECO:0000256" key="3">
    <source>
        <dbReference type="ARBA" id="ARBA00012668"/>
    </source>
</evidence>
<evidence type="ECO:0000256" key="1">
    <source>
        <dbReference type="ARBA" id="ARBA00004651"/>
    </source>
</evidence>
<keyword evidence="6 15" id="KW-0812">Transmembrane</keyword>
<gene>
    <name evidence="17" type="ORF">G7Y89_g4425</name>
</gene>
<sequence length="949" mass="107015">MDMLMSGMSGSGMDMSSDGMFRDYNQVLAQGFWYIIAAVIGFMLLLRGLDFYQNWARLRLVKTKKSTSYPTKVTNFPMQVYATATAITREMSYPQLHPGGSGWLSGLTPLPLGKVLIIACYWAVVACLMTSQAVVFDAYYWERIGFRNAWISVTQVPLVYLLASKSNVIGFIIGSSHERLNWLHRWVSRTLLVTVTVHGFFFWTEWLRADFIALELGMMPMVKYGLGAWGVLLWTVVSSFFPLRRLWYEFFVLQHIVSAAVFLYLLYVHVPDYAQYNIWFAIAALSFDRVFRWGMLLFRNIRFQTKQQCNGTKRIGHQIELEATCDEITVVTIKDVHFSWTPGQHLYLWIPYLGPLESHPFTIANPFMAPDQCHCNEVQLAIRAQSGFSKRIHRLAMKTQEQKHYTLTGFITGPYGVPPTWSAYESLILISASTGASFTLPILESVLSTRRTVCTQRISFLLVVRNKSHINFYVKRLNAALAKAESRAIDLTVEIAITSEEGGADSLHESEKTEVGDSECCCGAQNQNQDQILEGEKSTLSEKKDLDAIVISKSSMSTKSSRLDDEPSSSCCCSNPAPTSTSTSKPNTQIIYSYTRPQIRDLIRKTVEITGGETSVAVCGGKSLVATVRNSVASLSDERAVHKGTGAQGIGFYGVKISGIITKCYTDYGVYMGGSAFLSEPDSPDSYEVLKRLREFFLQLLGEVSDPIYYDPEYPACEITGRVKELGCPSCEPNSDAQETGEPYNNCTHSTEILSVEHESDPNYGKKMARLKEHLNRRCPGPEVPDERNPPGEEYYSTLFTVQQPDERGLDCTSVPDDVLENLQRVYLQIHADDPHPDMTLWLSFYEFADDAELPPIENPAPPLTKAERTKALSLIPRKKFNEPFNGKESYWNTFKKNLKNTVVECFATNTRDMPENTEKEYRLPSRSQKSFRSVMSDFVAQAEKLFKG</sequence>
<evidence type="ECO:0000313" key="18">
    <source>
        <dbReference type="Proteomes" id="UP000566819"/>
    </source>
</evidence>
<dbReference type="SFLD" id="SFLDS00052">
    <property type="entry name" value="Ferric_Reductase_Domain"/>
    <property type="match status" value="1"/>
</dbReference>
<evidence type="ECO:0000256" key="5">
    <source>
        <dbReference type="ARBA" id="ARBA00022475"/>
    </source>
</evidence>
<evidence type="ECO:0000256" key="15">
    <source>
        <dbReference type="SAM" id="Phobius"/>
    </source>
</evidence>
<dbReference type="PANTHER" id="PTHR32361">
    <property type="entry name" value="FERRIC/CUPRIC REDUCTASE TRANSMEMBRANE COMPONENT"/>
    <property type="match status" value="1"/>
</dbReference>
<name>A0A8H4RQA2_9HELO</name>
<dbReference type="InterPro" id="IPR051410">
    <property type="entry name" value="Ferric/Cupric_Reductase"/>
</dbReference>
<feature type="transmembrane region" description="Helical" evidence="15">
    <location>
        <begin position="156"/>
        <end position="174"/>
    </location>
</feature>
<feature type="compositionally biased region" description="Low complexity" evidence="14">
    <location>
        <begin position="575"/>
        <end position="584"/>
    </location>
</feature>
<evidence type="ECO:0000256" key="4">
    <source>
        <dbReference type="ARBA" id="ARBA00022448"/>
    </source>
</evidence>
<evidence type="ECO:0000259" key="16">
    <source>
        <dbReference type="PROSITE" id="PS51384"/>
    </source>
</evidence>
<keyword evidence="8 15" id="KW-1133">Transmembrane helix</keyword>
<comment type="catalytic activity">
    <reaction evidence="13">
        <text>2 a Fe(II)-siderophore + NADP(+) + H(+) = 2 a Fe(III)-siderophore + NADPH</text>
        <dbReference type="Rhea" id="RHEA:28795"/>
        <dbReference type="Rhea" id="RHEA-COMP:11342"/>
        <dbReference type="Rhea" id="RHEA-COMP:11344"/>
        <dbReference type="ChEBI" id="CHEBI:15378"/>
        <dbReference type="ChEBI" id="CHEBI:29033"/>
        <dbReference type="ChEBI" id="CHEBI:29034"/>
        <dbReference type="ChEBI" id="CHEBI:57783"/>
        <dbReference type="ChEBI" id="CHEBI:58349"/>
        <dbReference type="EC" id="1.16.1.9"/>
    </reaction>
</comment>
<evidence type="ECO:0000256" key="10">
    <source>
        <dbReference type="ARBA" id="ARBA00023065"/>
    </source>
</evidence>
<dbReference type="Pfam" id="PF08030">
    <property type="entry name" value="NAD_binding_6"/>
    <property type="match status" value="1"/>
</dbReference>
<evidence type="ECO:0000256" key="6">
    <source>
        <dbReference type="ARBA" id="ARBA00022692"/>
    </source>
</evidence>
<dbReference type="AlphaFoldDB" id="A0A8H4RQA2"/>
<feature type="transmembrane region" description="Helical" evidence="15">
    <location>
        <begin position="224"/>
        <end position="243"/>
    </location>
</feature>
<evidence type="ECO:0000256" key="11">
    <source>
        <dbReference type="ARBA" id="ARBA00023136"/>
    </source>
</evidence>
<evidence type="ECO:0000256" key="8">
    <source>
        <dbReference type="ARBA" id="ARBA00022989"/>
    </source>
</evidence>
<keyword evidence="7" id="KW-0249">Electron transport</keyword>
<dbReference type="InterPro" id="IPR013130">
    <property type="entry name" value="Fe3_Rdtase_TM_dom"/>
</dbReference>
<evidence type="ECO:0000256" key="12">
    <source>
        <dbReference type="ARBA" id="ARBA00023180"/>
    </source>
</evidence>
<dbReference type="Gene3D" id="3.40.50.80">
    <property type="entry name" value="Nucleotide-binding domain of ferredoxin-NADP reductase (FNR) module"/>
    <property type="match status" value="1"/>
</dbReference>
<dbReference type="Proteomes" id="UP000566819">
    <property type="component" value="Unassembled WGS sequence"/>
</dbReference>
<accession>A0A8H4RQA2</accession>
<feature type="transmembrane region" description="Helical" evidence="15">
    <location>
        <begin position="115"/>
        <end position="136"/>
    </location>
</feature>
<feature type="transmembrane region" description="Helical" evidence="15">
    <location>
        <begin position="250"/>
        <end position="270"/>
    </location>
</feature>
<keyword evidence="4" id="KW-0813">Transport</keyword>
<feature type="domain" description="FAD-binding FR-type" evidence="16">
    <location>
        <begin position="308"/>
        <end position="421"/>
    </location>
</feature>
<evidence type="ECO:0000256" key="7">
    <source>
        <dbReference type="ARBA" id="ARBA00022982"/>
    </source>
</evidence>
<evidence type="ECO:0000256" key="13">
    <source>
        <dbReference type="ARBA" id="ARBA00048483"/>
    </source>
</evidence>
<dbReference type="InterPro" id="IPR013112">
    <property type="entry name" value="FAD-bd_8"/>
</dbReference>
<dbReference type="Pfam" id="PF08022">
    <property type="entry name" value="FAD_binding_8"/>
    <property type="match status" value="1"/>
</dbReference>
<dbReference type="InterPro" id="IPR039261">
    <property type="entry name" value="FNR_nucleotide-bd"/>
</dbReference>
<keyword evidence="5" id="KW-1003">Cell membrane</keyword>
<dbReference type="GO" id="GO:0006879">
    <property type="term" value="P:intracellular iron ion homeostasis"/>
    <property type="evidence" value="ECO:0007669"/>
    <property type="project" value="TreeGrafter"/>
</dbReference>
<evidence type="ECO:0000256" key="2">
    <source>
        <dbReference type="ARBA" id="ARBA00006278"/>
    </source>
</evidence>
<keyword evidence="18" id="KW-1185">Reference proteome</keyword>
<dbReference type="PROSITE" id="PS51384">
    <property type="entry name" value="FAD_FR"/>
    <property type="match status" value="1"/>
</dbReference>
<dbReference type="SUPFAM" id="SSF63380">
    <property type="entry name" value="Riboflavin synthase domain-like"/>
    <property type="match status" value="1"/>
</dbReference>
<proteinExistence type="inferred from homology"/>
<dbReference type="OrthoDB" id="3944240at2759"/>
<comment type="caution">
    <text evidence="17">The sequence shown here is derived from an EMBL/GenBank/DDBJ whole genome shotgun (WGS) entry which is preliminary data.</text>
</comment>
<evidence type="ECO:0000256" key="14">
    <source>
        <dbReference type="SAM" id="MobiDB-lite"/>
    </source>
</evidence>
<dbReference type="InterPro" id="IPR013121">
    <property type="entry name" value="Fe_red_NAD-bd_6"/>
</dbReference>
<dbReference type="GO" id="GO:0052851">
    <property type="term" value="F:ferric-chelate reductase (NADPH) activity"/>
    <property type="evidence" value="ECO:0007669"/>
    <property type="project" value="UniProtKB-EC"/>
</dbReference>
<reference evidence="17 18" key="1">
    <citation type="submission" date="2020-03" db="EMBL/GenBank/DDBJ databases">
        <title>Draft Genome Sequence of Cudoniella acicularis.</title>
        <authorList>
            <person name="Buettner E."/>
            <person name="Kellner H."/>
        </authorList>
    </citation>
    <scope>NUCLEOTIDE SEQUENCE [LARGE SCALE GENOMIC DNA]</scope>
    <source>
        <strain evidence="17 18">DSM 108380</strain>
    </source>
</reference>
<comment type="subcellular location">
    <subcellularLocation>
        <location evidence="1">Cell membrane</location>
        <topology evidence="1">Multi-pass membrane protein</topology>
    </subcellularLocation>
</comment>
<feature type="transmembrane region" description="Helical" evidence="15">
    <location>
        <begin position="31"/>
        <end position="49"/>
    </location>
</feature>
<dbReference type="PANTHER" id="PTHR32361:SF9">
    <property type="entry name" value="FERRIC REDUCTASE TRANSMEMBRANE COMPONENT 3-RELATED"/>
    <property type="match status" value="1"/>
</dbReference>
<protein>
    <recommendedName>
        <fullName evidence="3">ferric-chelate reductase (NADPH)</fullName>
        <ecNumber evidence="3">1.16.1.9</ecNumber>
    </recommendedName>
</protein>
<feature type="transmembrane region" description="Helical" evidence="15">
    <location>
        <begin position="186"/>
        <end position="204"/>
    </location>
</feature>
<feature type="region of interest" description="Disordered" evidence="14">
    <location>
        <begin position="557"/>
        <end position="586"/>
    </location>
</feature>
<keyword evidence="11 15" id="KW-0472">Membrane</keyword>
<evidence type="ECO:0000313" key="17">
    <source>
        <dbReference type="EMBL" id="KAF4633683.1"/>
    </source>
</evidence>
<dbReference type="SFLD" id="SFLDG01168">
    <property type="entry name" value="Ferric_reductase_subgroup_(FRE"/>
    <property type="match status" value="1"/>
</dbReference>
<dbReference type="EMBL" id="JAAMPI010000240">
    <property type="protein sequence ID" value="KAF4633683.1"/>
    <property type="molecule type" value="Genomic_DNA"/>
</dbReference>
<dbReference type="GO" id="GO:0006826">
    <property type="term" value="P:iron ion transport"/>
    <property type="evidence" value="ECO:0007669"/>
    <property type="project" value="TreeGrafter"/>
</dbReference>
<keyword evidence="9" id="KW-0560">Oxidoreductase</keyword>
<dbReference type="CDD" id="cd06186">
    <property type="entry name" value="NOX_Duox_like_FAD_NADP"/>
    <property type="match status" value="1"/>
</dbReference>
<dbReference type="InterPro" id="IPR017927">
    <property type="entry name" value="FAD-bd_FR_type"/>
</dbReference>
<keyword evidence="12" id="KW-0325">Glycoprotein</keyword>
<dbReference type="EC" id="1.16.1.9" evidence="3"/>
<dbReference type="GO" id="GO:0005886">
    <property type="term" value="C:plasma membrane"/>
    <property type="evidence" value="ECO:0007669"/>
    <property type="project" value="UniProtKB-SubCell"/>
</dbReference>
<dbReference type="Pfam" id="PF01794">
    <property type="entry name" value="Ferric_reduct"/>
    <property type="match status" value="1"/>
</dbReference>